<gene>
    <name evidence="1" type="ORF">GO620_006790</name>
</gene>
<dbReference type="InterPro" id="IPR012349">
    <property type="entry name" value="Split_barrel_FMN-bd"/>
</dbReference>
<evidence type="ECO:0000313" key="2">
    <source>
        <dbReference type="Proteomes" id="UP000429232"/>
    </source>
</evidence>
<dbReference type="AlphaFoldDB" id="A0A7T7FD34"/>
<dbReference type="EMBL" id="CP066775">
    <property type="protein sequence ID" value="QQL51149.1"/>
    <property type="molecule type" value="Genomic_DNA"/>
</dbReference>
<dbReference type="Pfam" id="PF04299">
    <property type="entry name" value="FMN_bind_2"/>
    <property type="match status" value="1"/>
</dbReference>
<protein>
    <submittedName>
        <fullName evidence="1">FMN-binding negative transcriptional regulator</fullName>
    </submittedName>
</protein>
<dbReference type="Proteomes" id="UP000429232">
    <property type="component" value="Chromosome"/>
</dbReference>
<organism evidence="1 2">
    <name type="scientific">Mucilaginibacter ginkgonis</name>
    <dbReference type="NCBI Taxonomy" id="2682091"/>
    <lineage>
        <taxon>Bacteria</taxon>
        <taxon>Pseudomonadati</taxon>
        <taxon>Bacteroidota</taxon>
        <taxon>Sphingobacteriia</taxon>
        <taxon>Sphingobacteriales</taxon>
        <taxon>Sphingobacteriaceae</taxon>
        <taxon>Mucilaginibacter</taxon>
    </lineage>
</organism>
<accession>A0A7T7FD34</accession>
<dbReference type="InterPro" id="IPR007396">
    <property type="entry name" value="TR_PAI2-type"/>
</dbReference>
<dbReference type="Gene3D" id="2.30.110.10">
    <property type="entry name" value="Electron Transport, Fmn-binding Protein, Chain A"/>
    <property type="match status" value="1"/>
</dbReference>
<sequence>MYVPHQFRAEDQNEAIEFIKRFSFGILVSTQNSLPIATHIPFVVTEEGDKVKLSSHCFG</sequence>
<name>A0A7T7FD34_9SPHI</name>
<proteinExistence type="predicted"/>
<keyword evidence="2" id="KW-1185">Reference proteome</keyword>
<dbReference type="KEGG" id="mgik:GO620_006790"/>
<reference evidence="1 2" key="1">
    <citation type="submission" date="2020-12" db="EMBL/GenBank/DDBJ databases">
        <title>HMF7856_wgs.fasta genome submission.</title>
        <authorList>
            <person name="Kang H."/>
            <person name="Kim H."/>
            <person name="Joh K."/>
        </authorList>
    </citation>
    <scope>NUCLEOTIDE SEQUENCE [LARGE SCALE GENOMIC DNA]</scope>
    <source>
        <strain evidence="1 2">HMF7856</strain>
    </source>
</reference>
<evidence type="ECO:0000313" key="1">
    <source>
        <dbReference type="EMBL" id="QQL51149.1"/>
    </source>
</evidence>